<gene>
    <name evidence="2" type="ORF">C461_05387</name>
</gene>
<dbReference type="AlphaFoldDB" id="M0PGN6"/>
<dbReference type="Pfam" id="PF13692">
    <property type="entry name" value="Glyco_trans_1_4"/>
    <property type="match status" value="1"/>
</dbReference>
<dbReference type="PANTHER" id="PTHR45947:SF3">
    <property type="entry name" value="SULFOQUINOVOSYL TRANSFERASE SQD2"/>
    <property type="match status" value="1"/>
</dbReference>
<keyword evidence="3" id="KW-1185">Reference proteome</keyword>
<reference evidence="2 3" key="1">
    <citation type="journal article" date="2014" name="PLoS Genet.">
        <title>Phylogenetically driven sequencing of extremely halophilic archaea reveals strategies for static and dynamic osmo-response.</title>
        <authorList>
            <person name="Becker E.A."/>
            <person name="Seitzer P.M."/>
            <person name="Tritt A."/>
            <person name="Larsen D."/>
            <person name="Krusor M."/>
            <person name="Yao A.I."/>
            <person name="Wu D."/>
            <person name="Madern D."/>
            <person name="Eisen J.A."/>
            <person name="Darling A.E."/>
            <person name="Facciotti M.T."/>
        </authorList>
    </citation>
    <scope>NUCLEOTIDE SEQUENCE [LARGE SCALE GENOMIC DNA]</scope>
    <source>
        <strain evidence="2 3">JCM 13560</strain>
    </source>
</reference>
<accession>M0PGN6</accession>
<evidence type="ECO:0000256" key="1">
    <source>
        <dbReference type="SAM" id="Phobius"/>
    </source>
</evidence>
<keyword evidence="2" id="KW-0808">Transferase</keyword>
<evidence type="ECO:0000313" key="2">
    <source>
        <dbReference type="EMBL" id="EMA69038.1"/>
    </source>
</evidence>
<comment type="caution">
    <text evidence="2">The sequence shown here is derived from an EMBL/GenBank/DDBJ whole genome shotgun (WGS) entry which is preliminary data.</text>
</comment>
<organism evidence="2 3">
    <name type="scientific">Halorubrum aidingense JCM 13560</name>
    <dbReference type="NCBI Taxonomy" id="1230454"/>
    <lineage>
        <taxon>Archaea</taxon>
        <taxon>Methanobacteriati</taxon>
        <taxon>Methanobacteriota</taxon>
        <taxon>Stenosarchaea group</taxon>
        <taxon>Halobacteria</taxon>
        <taxon>Halobacteriales</taxon>
        <taxon>Haloferacaceae</taxon>
        <taxon>Halorubrum</taxon>
    </lineage>
</organism>
<dbReference type="STRING" id="1230454.C461_05387"/>
<dbReference type="GO" id="GO:0016757">
    <property type="term" value="F:glycosyltransferase activity"/>
    <property type="evidence" value="ECO:0007669"/>
    <property type="project" value="TreeGrafter"/>
</dbReference>
<keyword evidence="1" id="KW-1133">Transmembrane helix</keyword>
<dbReference type="PANTHER" id="PTHR45947">
    <property type="entry name" value="SULFOQUINOVOSYL TRANSFERASE SQD2"/>
    <property type="match status" value="1"/>
</dbReference>
<dbReference type="OrthoDB" id="17979at2157"/>
<feature type="transmembrane region" description="Helical" evidence="1">
    <location>
        <begin position="64"/>
        <end position="86"/>
    </location>
</feature>
<name>M0PGN6_9EURY</name>
<protein>
    <submittedName>
        <fullName evidence="2">Group 1 glycosyl transferase</fullName>
    </submittedName>
</protein>
<keyword evidence="1" id="KW-0812">Transmembrane</keyword>
<proteinExistence type="predicted"/>
<evidence type="ECO:0000313" key="3">
    <source>
        <dbReference type="Proteomes" id="UP000011575"/>
    </source>
</evidence>
<dbReference type="Proteomes" id="UP000011575">
    <property type="component" value="Unassembled WGS sequence"/>
</dbReference>
<dbReference type="RefSeq" id="WP_007999293.1">
    <property type="nucleotide sequence ID" value="NZ_AOJI01000017.1"/>
</dbReference>
<dbReference type="Gene3D" id="3.40.50.2000">
    <property type="entry name" value="Glycogen Phosphorylase B"/>
    <property type="match status" value="2"/>
</dbReference>
<dbReference type="EMBL" id="AOJI01000017">
    <property type="protein sequence ID" value="EMA69038.1"/>
    <property type="molecule type" value="Genomic_DNA"/>
</dbReference>
<sequence>MREVTLIGPPESNGGVGQYTSDFGDAMDQGMRVRRFEVGLNLISHLRLAVAAARDDTDAVHIQFVYSFLGPAGVFSFLFFPLLYILTRAKSKQLVLTLHEVWDESDTDSPPKRLYAQFIHTLLYLCSDEVTFLSENAEESFHRNGWVGETHVVPHGVNRNATRDIDDTRERFGFDEDDVVVSQHGYVNPRKGIETFLQLAEELPEYEFLLAGGPRTEEHEGYFEKLCASAPENVTITGVLDEEGFHAAFNATDIVVLPYENINQSGIFNWCAAYEIPVVANSIPYFNELSSHWDYPITVSLNDMAEGRRVITEIIEGVDYSERCYSEYLSENNMSSVADWFRESCYRTAD</sequence>
<dbReference type="SUPFAM" id="SSF53756">
    <property type="entry name" value="UDP-Glycosyltransferase/glycogen phosphorylase"/>
    <property type="match status" value="1"/>
</dbReference>
<keyword evidence="1" id="KW-0472">Membrane</keyword>
<dbReference type="InterPro" id="IPR050194">
    <property type="entry name" value="Glycosyltransferase_grp1"/>
</dbReference>